<name>A0ABY4DRN5_9NEIS</name>
<evidence type="ECO:0000313" key="3">
    <source>
        <dbReference type="Proteomes" id="UP000829817"/>
    </source>
</evidence>
<gene>
    <name evidence="2" type="ORF">LVJ83_09935</name>
</gene>
<dbReference type="InterPro" id="IPR003423">
    <property type="entry name" value="OMP_efflux"/>
</dbReference>
<dbReference type="PANTHER" id="PTHR30203">
    <property type="entry name" value="OUTER MEMBRANE CATION EFFLUX PROTEIN"/>
    <property type="match status" value="1"/>
</dbReference>
<dbReference type="Gene3D" id="2.20.200.10">
    <property type="entry name" value="Outer membrane efflux proteins (OEP)"/>
    <property type="match status" value="1"/>
</dbReference>
<dbReference type="PROSITE" id="PS51257">
    <property type="entry name" value="PROKAR_LIPOPROTEIN"/>
    <property type="match status" value="1"/>
</dbReference>
<dbReference type="RefSeq" id="WP_244784341.1">
    <property type="nucleotide sequence ID" value="NZ_CP091508.1"/>
</dbReference>
<proteinExistence type="inferred from homology"/>
<dbReference type="Gene3D" id="1.20.1600.10">
    <property type="entry name" value="Outer membrane efflux proteins (OEP)"/>
    <property type="match status" value="1"/>
</dbReference>
<sequence>MKATSFFQTASSLAAVAVLSGCAVNHQADASLSLEATGQVMPATETAERYDINGDWWQIYQSSELNALITQALTNNTDLRQAAINVNKALYQANILGANLVPNFNGSLGASTSQNLKSGHSNNTFSSQLGLSYELDLWQKLNAQADAQVWEYQATRQDLANTRLTLINNVADAYFNIAYINEAIDLTEKSIKQYQEIDRIAQAKYRYGKVSSVEPTQAGQSLLAAQNNLLSLQNSRDALIQTLRNLLNLKPDEAMAADPGGYRLLPVKGVDLNVPISVLANRPDLRAAEYRLQSALRSVDAQKRSWYPGITLGASLSTSSNKARTAFDIPLLGGSAQINLPFLNWQTLKWEDKNAEANFDSAKLSFEQALTTALNEVNTNYLQYRRAQETLANVQTRYTLDQKNSRYYRVRYQYGKNELKDWLEALNSEYSSAQTVLNQRYEALRYENMVYKAMAGRYTPKTD</sequence>
<dbReference type="PANTHER" id="PTHR30203:SF32">
    <property type="entry name" value="CATION EFFLUX SYSTEM PROTEIN CUSC"/>
    <property type="match status" value="1"/>
</dbReference>
<organism evidence="2 3">
    <name type="scientific">Uruburuella testudinis</name>
    <dbReference type="NCBI Taxonomy" id="1282863"/>
    <lineage>
        <taxon>Bacteria</taxon>
        <taxon>Pseudomonadati</taxon>
        <taxon>Pseudomonadota</taxon>
        <taxon>Betaproteobacteria</taxon>
        <taxon>Neisseriales</taxon>
        <taxon>Neisseriaceae</taxon>
        <taxon>Uruburuella</taxon>
    </lineage>
</organism>
<dbReference type="InterPro" id="IPR010131">
    <property type="entry name" value="MdtP/NodT-like"/>
</dbReference>
<dbReference type="Pfam" id="PF02321">
    <property type="entry name" value="OEP"/>
    <property type="match status" value="2"/>
</dbReference>
<evidence type="ECO:0000313" key="2">
    <source>
        <dbReference type="EMBL" id="UOO81277.1"/>
    </source>
</evidence>
<dbReference type="EMBL" id="CP091508">
    <property type="protein sequence ID" value="UOO81277.1"/>
    <property type="molecule type" value="Genomic_DNA"/>
</dbReference>
<reference evidence="2 3" key="1">
    <citation type="journal article" date="2022" name="Res Sq">
        <title>Evolution of multicellular longitudinally dividing oral cavity symbionts (Neisseriaceae).</title>
        <authorList>
            <person name="Nyongesa S."/>
            <person name="Weber P."/>
            <person name="Bernet E."/>
            <person name="Pullido F."/>
            <person name="Nieckarz M."/>
            <person name="Delaby M."/>
            <person name="Nieves C."/>
            <person name="Viehboeck T."/>
            <person name="Krause N."/>
            <person name="Rivera-Millot A."/>
            <person name="Nakamura A."/>
            <person name="Vischer N."/>
            <person name="VanNieuwenhze M."/>
            <person name="Brun Y."/>
            <person name="Cava F."/>
            <person name="Bulgheresi S."/>
            <person name="Veyrier F."/>
        </authorList>
    </citation>
    <scope>NUCLEOTIDE SEQUENCE [LARGE SCALE GENOMIC DNA]</scope>
    <source>
        <strain evidence="2 3">CCUG 63373m</strain>
    </source>
</reference>
<comment type="similarity">
    <text evidence="1">Belongs to the outer membrane factor (OMF) (TC 1.B.17) family.</text>
</comment>
<accession>A0ABY4DRN5</accession>
<dbReference type="Proteomes" id="UP000829817">
    <property type="component" value="Chromosome"/>
</dbReference>
<protein>
    <submittedName>
        <fullName evidence="2">TolC family protein</fullName>
    </submittedName>
</protein>
<keyword evidence="3" id="KW-1185">Reference proteome</keyword>
<evidence type="ECO:0000256" key="1">
    <source>
        <dbReference type="ARBA" id="ARBA00007613"/>
    </source>
</evidence>
<dbReference type="SUPFAM" id="SSF56954">
    <property type="entry name" value="Outer membrane efflux proteins (OEP)"/>
    <property type="match status" value="1"/>
</dbReference>